<dbReference type="RefSeq" id="YP_010801685.1">
    <property type="nucleotide sequence ID" value="NC_076967.1"/>
</dbReference>
<dbReference type="InterPro" id="IPR017855">
    <property type="entry name" value="SMAD-like_dom_sf"/>
</dbReference>
<evidence type="ECO:0000256" key="1">
    <source>
        <dbReference type="SAM" id="MobiDB-lite"/>
    </source>
</evidence>
<dbReference type="KEGG" id="vg:80540397"/>
<dbReference type="InterPro" id="IPR001346">
    <property type="entry name" value="Interferon_reg_fact_DNA-bd_dom"/>
</dbReference>
<proteinExistence type="predicted"/>
<dbReference type="Gene3D" id="1.10.10.10">
    <property type="entry name" value="Winged helix-like DNA-binding domain superfamily/Winged helix DNA-binding domain"/>
    <property type="match status" value="1"/>
</dbReference>
<dbReference type="InterPro" id="IPR036388">
    <property type="entry name" value="WH-like_DNA-bd_sf"/>
</dbReference>
<name>A0A5B8G7E7_9GAMA</name>
<dbReference type="GO" id="GO:0002376">
    <property type="term" value="P:immune system process"/>
    <property type="evidence" value="ECO:0007669"/>
    <property type="project" value="TreeGrafter"/>
</dbReference>
<dbReference type="GO" id="GO:0000981">
    <property type="term" value="F:DNA-binding transcription factor activity, RNA polymerase II-specific"/>
    <property type="evidence" value="ECO:0007669"/>
    <property type="project" value="TreeGrafter"/>
</dbReference>
<dbReference type="PANTHER" id="PTHR11949:SF53">
    <property type="entry name" value="IRF TRYPTOPHAN PENTAD REPEAT DOMAIN-CONTAINING PROTEIN"/>
    <property type="match status" value="1"/>
</dbReference>
<dbReference type="Gene3D" id="2.60.200.10">
    <property type="match status" value="1"/>
</dbReference>
<dbReference type="SUPFAM" id="SSF46785">
    <property type="entry name" value="Winged helix' DNA-binding domain"/>
    <property type="match status" value="1"/>
</dbReference>
<reference evidence="3" key="1">
    <citation type="journal article" date="2019" name="Emerg. Infect. Dis.">
        <title>Novel Virus Related to Kaposi's Sarcoma-Associated Herpesvirus from Colobus Monkey.</title>
        <authorList>
            <person name="Dhingra A."/>
            <person name="Ganzenmueller T."/>
            <person name="Hage E."/>
            <person name="Suarez N.M."/>
            <person name="Matz-Rensing K."/>
            <person name="Widmer D."/>
            <person name="Pohlmann S."/>
            <person name="Davison A.J."/>
            <person name="Schulz T.F."/>
            <person name="Kaul A."/>
        </authorList>
    </citation>
    <scope>NUCLEOTIDE SEQUENCE</scope>
    <source>
        <strain evidence="3">Hannover</strain>
    </source>
</reference>
<dbReference type="PROSITE" id="PS51507">
    <property type="entry name" value="IRF_2"/>
    <property type="match status" value="1"/>
</dbReference>
<dbReference type="InterPro" id="IPR008984">
    <property type="entry name" value="SMAD_FHA_dom_sf"/>
</dbReference>
<dbReference type="SMART" id="SM00348">
    <property type="entry name" value="IRF"/>
    <property type="match status" value="1"/>
</dbReference>
<dbReference type="InterPro" id="IPR019471">
    <property type="entry name" value="Interferon_reg_factor-3"/>
</dbReference>
<keyword evidence="4" id="KW-1185">Reference proteome</keyword>
<evidence type="ECO:0000313" key="4">
    <source>
        <dbReference type="Proteomes" id="UP001147731"/>
    </source>
</evidence>
<dbReference type="Pfam" id="PF00605">
    <property type="entry name" value="IRF"/>
    <property type="match status" value="1"/>
</dbReference>
<dbReference type="PANTHER" id="PTHR11949">
    <property type="entry name" value="INTERFERON REGULATORY FACTOR"/>
    <property type="match status" value="1"/>
</dbReference>
<dbReference type="InterPro" id="IPR036390">
    <property type="entry name" value="WH_DNA-bd_sf"/>
</dbReference>
<dbReference type="Proteomes" id="UP001147731">
    <property type="component" value="Segment"/>
</dbReference>
<gene>
    <name evidence="3" type="primary">K9</name>
</gene>
<feature type="region of interest" description="Disordered" evidence="1">
    <location>
        <begin position="1"/>
        <end position="35"/>
    </location>
</feature>
<dbReference type="GeneID" id="80540397"/>
<dbReference type="Pfam" id="PF10401">
    <property type="entry name" value="IRF-3"/>
    <property type="match status" value="1"/>
</dbReference>
<dbReference type="EMBL" id="MH932584">
    <property type="protein sequence ID" value="QDQ69265.1"/>
    <property type="molecule type" value="Genomic_DNA"/>
</dbReference>
<evidence type="ECO:0000313" key="3">
    <source>
        <dbReference type="EMBL" id="QDQ69265.1"/>
    </source>
</evidence>
<dbReference type="SUPFAM" id="SSF49879">
    <property type="entry name" value="SMAD/FHA domain"/>
    <property type="match status" value="1"/>
</dbReference>
<dbReference type="GO" id="GO:0000978">
    <property type="term" value="F:RNA polymerase II cis-regulatory region sequence-specific DNA binding"/>
    <property type="evidence" value="ECO:0007669"/>
    <property type="project" value="TreeGrafter"/>
</dbReference>
<organism evidence="3 4">
    <name type="scientific">Colobine gammaherpesvirus 1</name>
    <dbReference type="NCBI Taxonomy" id="2597325"/>
    <lineage>
        <taxon>Viruses</taxon>
        <taxon>Duplodnaviria</taxon>
        <taxon>Heunggongvirae</taxon>
        <taxon>Peploviricota</taxon>
        <taxon>Herviviricetes</taxon>
        <taxon>Herpesvirales</taxon>
        <taxon>Orthoherpesviridae</taxon>
        <taxon>Gammaherpesvirinae</taxon>
        <taxon>Rhadinovirus</taxon>
        <taxon>Rhadinovirus colobinegamma1</taxon>
    </lineage>
</organism>
<evidence type="ECO:0000259" key="2">
    <source>
        <dbReference type="PROSITE" id="PS51507"/>
    </source>
</evidence>
<accession>A0A5B8G7E7</accession>
<feature type="domain" description="IRF tryptophan pentad repeat" evidence="2">
    <location>
        <begin position="66"/>
        <end position="172"/>
    </location>
</feature>
<protein>
    <submittedName>
        <fullName evidence="3">Interferon regulatory factor 1</fullName>
    </submittedName>
</protein>
<sequence>MDPPEYSGVRPGTSPESDPGLGTSTGVSGEDPLSMRRGNVTGQLEFNVNVEQFPATGAFSLEDLAKMPLKDWILSKVDSGKFLGLVWEDEAHTRFRIPATPPSHSAYRWEREGELGQAYLRERGITLSGVPGSKKGRRRLLAALRRTRSLHEVGCGRDERDGHQFVIFRVRRPEEHICSICAVVTGAPDDWENMSRLLIDIFRDESTAVATATSALPCFAPWRLFHIRVSYAGEVVAEFVTEEHNGVRISSPPSSSLKRPSEHVCPNGCAGQLWLPKPGRFSCMETKFRIIRTLAASVKGLLFTGSERGICVVCHNDGPVFFLGNTLPLDSTPVPLPLAKPVKIFDPDLYLLRLAASPQLSQTDSLLPYVILYLLPIMEGESQQGRPKKHPPNRPWQEAVITLEIMSKPIWDSMHETSAVQ</sequence>